<dbReference type="KEGG" id="tet:TTHERM_00658720"/>
<dbReference type="InParanoid" id="I7MA70"/>
<feature type="region of interest" description="Disordered" evidence="2">
    <location>
        <begin position="328"/>
        <end position="354"/>
    </location>
</feature>
<feature type="coiled-coil region" evidence="1">
    <location>
        <begin position="355"/>
        <end position="416"/>
    </location>
</feature>
<feature type="coiled-coil region" evidence="1">
    <location>
        <begin position="247"/>
        <end position="274"/>
    </location>
</feature>
<dbReference type="RefSeq" id="XP_001024073.3">
    <property type="nucleotide sequence ID" value="XM_001024073.4"/>
</dbReference>
<gene>
    <name evidence="3" type="ORF">TTHERM_00658720</name>
</gene>
<evidence type="ECO:0000256" key="2">
    <source>
        <dbReference type="SAM" id="MobiDB-lite"/>
    </source>
</evidence>
<keyword evidence="1" id="KW-0175">Coiled coil</keyword>
<proteinExistence type="predicted"/>
<dbReference type="AlphaFoldDB" id="I7MA70"/>
<feature type="region of interest" description="Disordered" evidence="2">
    <location>
        <begin position="601"/>
        <end position="630"/>
    </location>
</feature>
<name>I7MA70_TETTS</name>
<evidence type="ECO:0000313" key="4">
    <source>
        <dbReference type="Proteomes" id="UP000009168"/>
    </source>
</evidence>
<dbReference type="GeneID" id="7842281"/>
<organism evidence="3 4">
    <name type="scientific">Tetrahymena thermophila (strain SB210)</name>
    <dbReference type="NCBI Taxonomy" id="312017"/>
    <lineage>
        <taxon>Eukaryota</taxon>
        <taxon>Sar</taxon>
        <taxon>Alveolata</taxon>
        <taxon>Ciliophora</taxon>
        <taxon>Intramacronucleata</taxon>
        <taxon>Oligohymenophorea</taxon>
        <taxon>Hymenostomatida</taxon>
        <taxon>Tetrahymenina</taxon>
        <taxon>Tetrahymenidae</taxon>
        <taxon>Tetrahymena</taxon>
    </lineage>
</organism>
<sequence length="732" mass="84275">MSWRNFLTPYGEKYLIQKEEDHSVSQVSQNSCSPIHGMQINKSKSSLDISQTTYAQQDISKLLNNNLPVHFNNNSNNNSARKHHNKSELEDNTYNISITQDPFANSSNNVSYNLSVQQKPSKYENKLAKIKDEMSKLKIELSKFPKKNGRKNSQPSAQTAIKTDGNYSRVSNENINPIIQSQRQSLQSIKYDNQFNNQQQLLMNRHRNSLQQIRSQQDLSLTNRDELSFSQNKQILDHDSFITEDDIQQISDSLQDHLNNYNKLSDKLNVVQNMNKLHIQQQNLPQNNSQLTTAHLTSLNTQQNTMNRNQLTNVQIIKQTSDKEIQTQCFKESENNTTTTTSQPDQQKSSDHQKIASLRQDRNQLLEALENVLQVISIDKQKNSDTKQISQLKECQKQMKKVKKSFKRDLNSLRQEFLDIGHIEPLNMSYKKEFETLINYSSLQSLPKNSVKNSPNSSNLKNSSTLITTTLPQYYFMPLQQNKSKNSTAKNETDGQSNAAHLFQTDEIYFRQNGLLGNNTTCINKQSVNNLVLSDEISFRQNALLNKSNPVSQNNSSNKPCNTSNLLSTEDISFRLNVPTPLHLSQKSYELKQKISSNSKSINLSNQNNNQNHSLSPISGNTQENNQNNENKGLLSTLSLMEQYKQQQLEKQKPFEKQHLIINSSDTQQSLTPSKYQQKNNYIKESIFNSRLSPNQLQNQKISPKKDFNLTNLESNYQTFQQQEQQDSYYNY</sequence>
<evidence type="ECO:0000256" key="1">
    <source>
        <dbReference type="SAM" id="Coils"/>
    </source>
</evidence>
<reference evidence="4" key="1">
    <citation type="journal article" date="2006" name="PLoS Biol.">
        <title>Macronuclear genome sequence of the ciliate Tetrahymena thermophila, a model eukaryote.</title>
        <authorList>
            <person name="Eisen J.A."/>
            <person name="Coyne R.S."/>
            <person name="Wu M."/>
            <person name="Wu D."/>
            <person name="Thiagarajan M."/>
            <person name="Wortman J.R."/>
            <person name="Badger J.H."/>
            <person name="Ren Q."/>
            <person name="Amedeo P."/>
            <person name="Jones K.M."/>
            <person name="Tallon L.J."/>
            <person name="Delcher A.L."/>
            <person name="Salzberg S.L."/>
            <person name="Silva J.C."/>
            <person name="Haas B.J."/>
            <person name="Majoros W.H."/>
            <person name="Farzad M."/>
            <person name="Carlton J.M."/>
            <person name="Smith R.K. Jr."/>
            <person name="Garg J."/>
            <person name="Pearlman R.E."/>
            <person name="Karrer K.M."/>
            <person name="Sun L."/>
            <person name="Manning G."/>
            <person name="Elde N.C."/>
            <person name="Turkewitz A.P."/>
            <person name="Asai D.J."/>
            <person name="Wilkes D.E."/>
            <person name="Wang Y."/>
            <person name="Cai H."/>
            <person name="Collins K."/>
            <person name="Stewart B.A."/>
            <person name="Lee S.R."/>
            <person name="Wilamowska K."/>
            <person name="Weinberg Z."/>
            <person name="Ruzzo W.L."/>
            <person name="Wloga D."/>
            <person name="Gaertig J."/>
            <person name="Frankel J."/>
            <person name="Tsao C.-C."/>
            <person name="Gorovsky M.A."/>
            <person name="Keeling P.J."/>
            <person name="Waller R.F."/>
            <person name="Patron N.J."/>
            <person name="Cherry J.M."/>
            <person name="Stover N.A."/>
            <person name="Krieger C.J."/>
            <person name="del Toro C."/>
            <person name="Ryder H.F."/>
            <person name="Williamson S.C."/>
            <person name="Barbeau R.A."/>
            <person name="Hamilton E.P."/>
            <person name="Orias E."/>
        </authorList>
    </citation>
    <scope>NUCLEOTIDE SEQUENCE [LARGE SCALE GENOMIC DNA]</scope>
    <source>
        <strain evidence="4">SB210</strain>
    </source>
</reference>
<dbReference type="HOGENOM" id="CLU_378808_0_0_1"/>
<accession>I7MA70</accession>
<keyword evidence="4" id="KW-1185">Reference proteome</keyword>
<dbReference type="Proteomes" id="UP000009168">
    <property type="component" value="Unassembled WGS sequence"/>
</dbReference>
<protein>
    <submittedName>
        <fullName evidence="3">Uncharacterized protein</fullName>
    </submittedName>
</protein>
<evidence type="ECO:0000313" key="3">
    <source>
        <dbReference type="EMBL" id="EAS03828.3"/>
    </source>
</evidence>
<dbReference type="EMBL" id="GG662471">
    <property type="protein sequence ID" value="EAS03828.3"/>
    <property type="molecule type" value="Genomic_DNA"/>
</dbReference>